<keyword evidence="2" id="KW-0520">NAD</keyword>
<keyword evidence="5" id="KW-1185">Reference proteome</keyword>
<name>A0AAN6E560_9EURO</name>
<dbReference type="AlphaFoldDB" id="A0AAN6E560"/>
<comment type="caution">
    <text evidence="4">The sequence shown here is derived from an EMBL/GenBank/DDBJ whole genome shotgun (WGS) entry which is preliminary data.</text>
</comment>
<evidence type="ECO:0000256" key="2">
    <source>
        <dbReference type="ARBA" id="ARBA00023027"/>
    </source>
</evidence>
<dbReference type="Pfam" id="PF02826">
    <property type="entry name" value="2-Hacid_dh_C"/>
    <property type="match status" value="2"/>
</dbReference>
<organism evidence="4 5">
    <name type="scientific">Exophiala viscosa</name>
    <dbReference type="NCBI Taxonomy" id="2486360"/>
    <lineage>
        <taxon>Eukaryota</taxon>
        <taxon>Fungi</taxon>
        <taxon>Dikarya</taxon>
        <taxon>Ascomycota</taxon>
        <taxon>Pezizomycotina</taxon>
        <taxon>Eurotiomycetes</taxon>
        <taxon>Chaetothyriomycetidae</taxon>
        <taxon>Chaetothyriales</taxon>
        <taxon>Herpotrichiellaceae</taxon>
        <taxon>Exophiala</taxon>
    </lineage>
</organism>
<evidence type="ECO:0000313" key="5">
    <source>
        <dbReference type="Proteomes" id="UP001203852"/>
    </source>
</evidence>
<dbReference type="SUPFAM" id="SSF52283">
    <property type="entry name" value="Formate/glycerate dehydrogenase catalytic domain-like"/>
    <property type="match status" value="1"/>
</dbReference>
<keyword evidence="1" id="KW-0560">Oxidoreductase</keyword>
<gene>
    <name evidence="4" type="ORF">EDD36DRAFT_459947</name>
</gene>
<sequence length="357" mass="40067">MGSMQGEGGLSQDTIIVQFPGDPRQKVIAELEAKFPGLKVHWQNVVSGSDLLPQEVWDNVTILWTFDIPKVTSLPKLRFVQMLSAGADHWAETPFYKDPNVIFCTANGAHPPQIAEWVIGTWLSHQHQFPKYAAHMKEGYWEPMHEAPLFQDSWSLRMGILGYGAIGRQCANVAKALGMDVVVFTAREKPTPESRKDDSYCVPGTGDPDGLIPSEWFHGRTKEDINNFLDQDLDLLVICLPLTASTRNIISRQQFEILAKKKTFLSNVGRGGHVQTDDLIEALEKGMIRGAAMDVTNPEPLPEDHPLWKAPNLFITPHVSWMSVNHFSRILHIFEHNLTALGKGDGFVNKVNKELHY</sequence>
<evidence type="ECO:0000313" key="4">
    <source>
        <dbReference type="EMBL" id="KAI1618296.1"/>
    </source>
</evidence>
<proteinExistence type="predicted"/>
<protein>
    <recommendedName>
        <fullName evidence="3">D-isomer specific 2-hydroxyacid dehydrogenase NAD-binding domain-containing protein</fullName>
    </recommendedName>
</protein>
<dbReference type="PANTHER" id="PTHR43333">
    <property type="entry name" value="2-HACID_DH_C DOMAIN-CONTAINING PROTEIN"/>
    <property type="match status" value="1"/>
</dbReference>
<dbReference type="InterPro" id="IPR036291">
    <property type="entry name" value="NAD(P)-bd_dom_sf"/>
</dbReference>
<reference evidence="4" key="1">
    <citation type="journal article" date="2022" name="bioRxiv">
        <title>Deciphering the potential niche of two novel black yeast fungi from a biological soil crust based on their genomes, phenotypes, and melanin regulation.</title>
        <authorList>
            <consortium name="DOE Joint Genome Institute"/>
            <person name="Carr E.C."/>
            <person name="Barton Q."/>
            <person name="Grambo S."/>
            <person name="Sullivan M."/>
            <person name="Renfro C.M."/>
            <person name="Kuo A."/>
            <person name="Pangilinan J."/>
            <person name="Lipzen A."/>
            <person name="Keymanesh K."/>
            <person name="Savage E."/>
            <person name="Barry K."/>
            <person name="Grigoriev I.V."/>
            <person name="Riekhof W.R."/>
            <person name="Harris S.S."/>
        </authorList>
    </citation>
    <scope>NUCLEOTIDE SEQUENCE</scope>
    <source>
        <strain evidence="4">JF 03-4F</strain>
    </source>
</reference>
<dbReference type="Gene3D" id="3.40.50.720">
    <property type="entry name" value="NAD(P)-binding Rossmann-like Domain"/>
    <property type="match status" value="2"/>
</dbReference>
<dbReference type="Proteomes" id="UP001203852">
    <property type="component" value="Unassembled WGS sequence"/>
</dbReference>
<evidence type="ECO:0000259" key="3">
    <source>
        <dbReference type="Pfam" id="PF02826"/>
    </source>
</evidence>
<dbReference type="PANTHER" id="PTHR43333:SF1">
    <property type="entry name" value="D-ISOMER SPECIFIC 2-HYDROXYACID DEHYDROGENASE NAD-BINDING DOMAIN-CONTAINING PROTEIN"/>
    <property type="match status" value="1"/>
</dbReference>
<dbReference type="SUPFAM" id="SSF51735">
    <property type="entry name" value="NAD(P)-binding Rossmann-fold domains"/>
    <property type="match status" value="1"/>
</dbReference>
<dbReference type="InterPro" id="IPR006140">
    <property type="entry name" value="D-isomer_DH_NAD-bd"/>
</dbReference>
<accession>A0AAN6E560</accession>
<dbReference type="GO" id="GO:0051287">
    <property type="term" value="F:NAD binding"/>
    <property type="evidence" value="ECO:0007669"/>
    <property type="project" value="InterPro"/>
</dbReference>
<dbReference type="GO" id="GO:0016491">
    <property type="term" value="F:oxidoreductase activity"/>
    <property type="evidence" value="ECO:0007669"/>
    <property type="project" value="UniProtKB-KW"/>
</dbReference>
<dbReference type="PROSITE" id="PS00065">
    <property type="entry name" value="D_2_HYDROXYACID_DH_1"/>
    <property type="match status" value="1"/>
</dbReference>
<feature type="domain" description="D-isomer specific 2-hydroxyacid dehydrogenase NAD-binding" evidence="3">
    <location>
        <begin position="121"/>
        <end position="192"/>
    </location>
</feature>
<dbReference type="EMBL" id="MU404350">
    <property type="protein sequence ID" value="KAI1618296.1"/>
    <property type="molecule type" value="Genomic_DNA"/>
</dbReference>
<dbReference type="InterPro" id="IPR029752">
    <property type="entry name" value="D-isomer_DH_CS1"/>
</dbReference>
<dbReference type="CDD" id="cd12163">
    <property type="entry name" value="2-Hacid_dh_5"/>
    <property type="match status" value="1"/>
</dbReference>
<feature type="domain" description="D-isomer specific 2-hydroxyacid dehydrogenase NAD-binding" evidence="3">
    <location>
        <begin position="231"/>
        <end position="320"/>
    </location>
</feature>
<evidence type="ECO:0000256" key="1">
    <source>
        <dbReference type="ARBA" id="ARBA00023002"/>
    </source>
</evidence>